<proteinExistence type="predicted"/>
<reference evidence="3" key="1">
    <citation type="submission" date="2025-08" db="UniProtKB">
        <authorList>
            <consortium name="RefSeq"/>
        </authorList>
    </citation>
    <scope>IDENTIFICATION</scope>
    <source>
        <strain evidence="3">Aabys</strain>
        <tissue evidence="3">Whole body</tissue>
    </source>
</reference>
<dbReference type="Proteomes" id="UP001652621">
    <property type="component" value="Unplaced"/>
</dbReference>
<feature type="compositionally biased region" description="Low complexity" evidence="1">
    <location>
        <begin position="80"/>
        <end position="93"/>
    </location>
</feature>
<protein>
    <submittedName>
        <fullName evidence="3">Uncharacterized protein LOC105262514</fullName>
    </submittedName>
</protein>
<dbReference type="RefSeq" id="XP_058975868.1">
    <property type="nucleotide sequence ID" value="XM_059119885.1"/>
</dbReference>
<accession>A0ABM3UQR3</accession>
<evidence type="ECO:0000313" key="3">
    <source>
        <dbReference type="RefSeq" id="XP_058975868.1"/>
    </source>
</evidence>
<sequence length="268" mass="30379">MDQPTQPLRTKAFYKHQYQLVESLKPCSVVLTRLEEKETHALRNKNAGSSPTPKPSKRANTTKPKKSRLPSQKKMRRDVPSSSPVVVETIVISSDDELPSTPPRRPPVVHDYPVTPPPTVSPMAAGDTIPDLPPTPGRTLFMTMEFPPATVRNVGLDLSPRYAPDSDSETECYQPHINRRLEQVRSPKPPTVSSVVVVPVTSEKSVEDIQFECREMLPEEIRSELQPCLRDALRRWILHHQHKRVFTIGGKKLRVHVNRQGKIFVRML</sequence>
<gene>
    <name evidence="3" type="primary">LOC105262514</name>
</gene>
<feature type="region of interest" description="Disordered" evidence="1">
    <location>
        <begin position="37"/>
        <end position="114"/>
    </location>
</feature>
<organism evidence="2 3">
    <name type="scientific">Musca domestica</name>
    <name type="common">House fly</name>
    <dbReference type="NCBI Taxonomy" id="7370"/>
    <lineage>
        <taxon>Eukaryota</taxon>
        <taxon>Metazoa</taxon>
        <taxon>Ecdysozoa</taxon>
        <taxon>Arthropoda</taxon>
        <taxon>Hexapoda</taxon>
        <taxon>Insecta</taxon>
        <taxon>Pterygota</taxon>
        <taxon>Neoptera</taxon>
        <taxon>Endopterygota</taxon>
        <taxon>Diptera</taxon>
        <taxon>Brachycera</taxon>
        <taxon>Muscomorpha</taxon>
        <taxon>Muscoidea</taxon>
        <taxon>Muscidae</taxon>
        <taxon>Musca</taxon>
    </lineage>
</organism>
<evidence type="ECO:0000313" key="2">
    <source>
        <dbReference type="Proteomes" id="UP001652621"/>
    </source>
</evidence>
<feature type="compositionally biased region" description="Basic residues" evidence="1">
    <location>
        <begin position="63"/>
        <end position="76"/>
    </location>
</feature>
<name>A0ABM3UQR3_MUSDO</name>
<dbReference type="GeneID" id="105262514"/>
<evidence type="ECO:0000256" key="1">
    <source>
        <dbReference type="SAM" id="MobiDB-lite"/>
    </source>
</evidence>
<keyword evidence="2" id="KW-1185">Reference proteome</keyword>